<dbReference type="InterPro" id="IPR027268">
    <property type="entry name" value="Peptidase_M4/M1_CTD_sf"/>
</dbReference>
<evidence type="ECO:0000259" key="1">
    <source>
        <dbReference type="Pfam" id="PF01433"/>
    </source>
</evidence>
<dbReference type="STRING" id="1817864.A2Z21_00285"/>
<feature type="domain" description="Peptidase M1 membrane alanine aminopeptidase" evidence="1">
    <location>
        <begin position="149"/>
        <end position="321"/>
    </location>
</feature>
<name>A0A1F5UNQ6_FRAXR</name>
<dbReference type="Pfam" id="PF01433">
    <property type="entry name" value="Peptidase_M1"/>
    <property type="match status" value="1"/>
</dbReference>
<protein>
    <recommendedName>
        <fullName evidence="1">Peptidase M1 membrane alanine aminopeptidase domain-containing protein</fullName>
    </recommendedName>
</protein>
<dbReference type="InterPro" id="IPR014782">
    <property type="entry name" value="Peptidase_M1_dom"/>
</dbReference>
<evidence type="ECO:0000313" key="2">
    <source>
        <dbReference type="EMBL" id="OGF52776.1"/>
    </source>
</evidence>
<reference evidence="2 3" key="1">
    <citation type="journal article" date="2016" name="Nat. Commun.">
        <title>Thousands of microbial genomes shed light on interconnected biogeochemical processes in an aquifer system.</title>
        <authorList>
            <person name="Anantharaman K."/>
            <person name="Brown C.T."/>
            <person name="Hug L.A."/>
            <person name="Sharon I."/>
            <person name="Castelle C.J."/>
            <person name="Probst A.J."/>
            <person name="Thomas B.C."/>
            <person name="Singh A."/>
            <person name="Wilkins M.J."/>
            <person name="Karaoz U."/>
            <person name="Brodie E.L."/>
            <person name="Williams K.H."/>
            <person name="Hubbard S.S."/>
            <person name="Banfield J.F."/>
        </authorList>
    </citation>
    <scope>NUCLEOTIDE SEQUENCE [LARGE SCALE GENOMIC DNA]</scope>
    <source>
        <strain evidence="3">RBG_16_55_9</strain>
    </source>
</reference>
<dbReference type="AlphaFoldDB" id="A0A1F5UNQ6"/>
<gene>
    <name evidence="2" type="ORF">A2Z21_00285</name>
</gene>
<dbReference type="SUPFAM" id="SSF55486">
    <property type="entry name" value="Metalloproteases ('zincins'), catalytic domain"/>
    <property type="match status" value="1"/>
</dbReference>
<feature type="non-terminal residue" evidence="2">
    <location>
        <position position="1"/>
    </location>
</feature>
<evidence type="ECO:0000313" key="3">
    <source>
        <dbReference type="Proteomes" id="UP000179157"/>
    </source>
</evidence>
<sequence length="756" mass="85466">FYDLTLTLPREYQAALGADHQEDVQEAETEKGGGKEKTIHALSAVPVRSVPLSLGPNFRVYEFPDSESPIAVYYLPGHEASARLIASYAVESLDYYRKRWGEYPHRRLVIAETPSTRASFSGAAGDVLTLLNQQFFSEKDLAVPGLINRLLDYIIAHEVAHQWWGIGIGSDFNAENILSESLAQYFSITYFEEKYGASGPNVFQLERDGLLEKFVESQFGYINLREHMQGELPYMLAVKDQFDEAIVKPQQDVRFINNSAERLYNKGYLMLRALRGILGQETMDRLLVASYDRFLRQTATVEGFEALAQATSAQDLEDFFQKAFHSDGEEEGRAPYADYGVDRVDSHRKIDGKYEHMVYLFHRGELRMPVEVVARDRTGEDQKQIWKVEDQTEDHFVMVFDTANSLAQVQIDPESWVPDVDRLNNYYVLDDSSLFNRKVQFLATGENALPLDSYLIRFNPFSQLIEGGYLLDHRWVLGAGFAGFVKDLGRGSSVGALVGLLVDRGLIGQLSWQKMFFSNPELGILGQYWEATDQLEVSLLRRPDATGLPSLDKELGATGRMANVVSVSWVHQESLTQRMAWWASILNDPAAFTRLEIGGIKSYRLAPDIHLDARLSFGWSQGSLGIFHFDLRQLSSFDKVPAYPYVGNVRLLGQVDLNLPFQREMGYNLLNVAMLQDIDERIFLRFGNTWDSLDRVDLGNVDALKLEIGFEMTLSGPTLGGLFPWQLTVGVTYPLSPILGGERQIKQYIGLSTPFF</sequence>
<proteinExistence type="predicted"/>
<organism evidence="2 3">
    <name type="scientific">Fraserbacteria sp. (strain RBG_16_55_9)</name>
    <dbReference type="NCBI Taxonomy" id="1817864"/>
    <lineage>
        <taxon>Bacteria</taxon>
        <taxon>Candidatus Fraseribacteriota</taxon>
    </lineage>
</organism>
<dbReference type="EMBL" id="MFGX01000129">
    <property type="protein sequence ID" value="OGF52776.1"/>
    <property type="molecule type" value="Genomic_DNA"/>
</dbReference>
<accession>A0A1F5UNQ6</accession>
<comment type="caution">
    <text evidence="2">The sequence shown here is derived from an EMBL/GenBank/DDBJ whole genome shotgun (WGS) entry which is preliminary data.</text>
</comment>
<dbReference type="GO" id="GO:0008237">
    <property type="term" value="F:metallopeptidase activity"/>
    <property type="evidence" value="ECO:0007669"/>
    <property type="project" value="InterPro"/>
</dbReference>
<dbReference type="Proteomes" id="UP000179157">
    <property type="component" value="Unassembled WGS sequence"/>
</dbReference>
<dbReference type="GO" id="GO:0008270">
    <property type="term" value="F:zinc ion binding"/>
    <property type="evidence" value="ECO:0007669"/>
    <property type="project" value="InterPro"/>
</dbReference>
<dbReference type="Gene3D" id="1.10.390.10">
    <property type="entry name" value="Neutral Protease Domain 2"/>
    <property type="match status" value="1"/>
</dbReference>